<comment type="caution">
    <text evidence="1">The sequence shown here is derived from an EMBL/GenBank/DDBJ whole genome shotgun (WGS) entry which is preliminary data.</text>
</comment>
<evidence type="ECO:0000313" key="2">
    <source>
        <dbReference type="Proteomes" id="UP001178507"/>
    </source>
</evidence>
<name>A0AA36JJ07_9DINO</name>
<proteinExistence type="predicted"/>
<accession>A0AA36JJ07</accession>
<keyword evidence="2" id="KW-1185">Reference proteome</keyword>
<protein>
    <submittedName>
        <fullName evidence="1">Uncharacterized protein</fullName>
    </submittedName>
</protein>
<dbReference type="Proteomes" id="UP001178507">
    <property type="component" value="Unassembled WGS sequence"/>
</dbReference>
<sequence length="127" mass="14653">MNASQLGLWVERWRGNFSKENRFDQYMDNHLGLVFDSLDPLVEKWQRDGVPFICRTWCCGPGMPQFPLHCPGKIPNTYFCEQGCYVEAPHGIVVEALCGLEGYQQSRKCLSRIQPEELKIFDFCTDA</sequence>
<dbReference type="AlphaFoldDB" id="A0AA36JJ07"/>
<evidence type="ECO:0000313" key="1">
    <source>
        <dbReference type="EMBL" id="CAJ1405939.1"/>
    </source>
</evidence>
<gene>
    <name evidence="1" type="ORF">EVOR1521_LOCUS28020</name>
</gene>
<reference evidence="1" key="1">
    <citation type="submission" date="2023-08" db="EMBL/GenBank/DDBJ databases">
        <authorList>
            <person name="Chen Y."/>
            <person name="Shah S."/>
            <person name="Dougan E. K."/>
            <person name="Thang M."/>
            <person name="Chan C."/>
        </authorList>
    </citation>
    <scope>NUCLEOTIDE SEQUENCE</scope>
</reference>
<dbReference type="EMBL" id="CAUJNA010003608">
    <property type="protein sequence ID" value="CAJ1405939.1"/>
    <property type="molecule type" value="Genomic_DNA"/>
</dbReference>
<organism evidence="1 2">
    <name type="scientific">Effrenium voratum</name>
    <dbReference type="NCBI Taxonomy" id="2562239"/>
    <lineage>
        <taxon>Eukaryota</taxon>
        <taxon>Sar</taxon>
        <taxon>Alveolata</taxon>
        <taxon>Dinophyceae</taxon>
        <taxon>Suessiales</taxon>
        <taxon>Symbiodiniaceae</taxon>
        <taxon>Effrenium</taxon>
    </lineage>
</organism>